<comment type="caution">
    <text evidence="3">The sequence shown here is derived from an EMBL/GenBank/DDBJ whole genome shotgun (WGS) entry which is preliminary data.</text>
</comment>
<accession>A0AAD7PD48</accession>
<organism evidence="3 4">
    <name type="scientific">Quillaja saponaria</name>
    <name type="common">Soap bark tree</name>
    <dbReference type="NCBI Taxonomy" id="32244"/>
    <lineage>
        <taxon>Eukaryota</taxon>
        <taxon>Viridiplantae</taxon>
        <taxon>Streptophyta</taxon>
        <taxon>Embryophyta</taxon>
        <taxon>Tracheophyta</taxon>
        <taxon>Spermatophyta</taxon>
        <taxon>Magnoliopsida</taxon>
        <taxon>eudicotyledons</taxon>
        <taxon>Gunneridae</taxon>
        <taxon>Pentapetalae</taxon>
        <taxon>rosids</taxon>
        <taxon>fabids</taxon>
        <taxon>Fabales</taxon>
        <taxon>Quillajaceae</taxon>
        <taxon>Quillaja</taxon>
    </lineage>
</organism>
<feature type="domain" description="DUF4042" evidence="2">
    <location>
        <begin position="263"/>
        <end position="447"/>
    </location>
</feature>
<dbReference type="AlphaFoldDB" id="A0AAD7PD48"/>
<protein>
    <submittedName>
        <fullName evidence="3">HEAT repeat-containing protein 6</fullName>
    </submittedName>
</protein>
<dbReference type="KEGG" id="qsa:O6P43_027263"/>
<keyword evidence="4" id="KW-1185">Reference proteome</keyword>
<evidence type="ECO:0000313" key="3">
    <source>
        <dbReference type="EMBL" id="KAJ7951176.1"/>
    </source>
</evidence>
<dbReference type="PANTHER" id="PTHR13366">
    <property type="entry name" value="MALARIA ANTIGEN-RELATED"/>
    <property type="match status" value="1"/>
</dbReference>
<dbReference type="InterPro" id="IPR025283">
    <property type="entry name" value="DUF4042"/>
</dbReference>
<evidence type="ECO:0000256" key="1">
    <source>
        <dbReference type="SAM" id="MobiDB-lite"/>
    </source>
</evidence>
<proteinExistence type="predicted"/>
<sequence length="1051" mass="116464">MLDFFLGKSVTRAELYGVGNAAKIGHALECLETLRCIISISHRRWSLSENTELVRFLLNIIVTSLAVSSRTSHSISSPSRATEFKTRVPRDGTAMGITDHSVYYAWFSEKQWMSSQSKSLLVEDNVMSRFYESFLHCLHLVLIDPKCSVSDHLSGFVAVLRMFFNYGLASRIQNSPFIGHDDKELGVMSLKSSSEERKRSHHTPYRPPQLRRRDCSNMKHNKAQDSPNVSDTESSTVNVTSSDSDFSDSDGSIKDCNSVRNSKIRIAAIVCLQDLCQVDSKAFSAQWSLLLPTSDVLQPRKFEPTLTTCLLFDPDLKARMASASTLAAMLDGPSSTFLQVAEYKESSKCGSFTALSTSFGQILMQLHKGLLYLVHHENHSRLLVSLFKILILLISATPYSRMPPDLLPSVITSLVRRIHGGFLLKSDHNTLLTAAVGCLTSALSTSPSLPHVMEMLSREISVGLVSSEMKSGVLLTLFEYSEQKANPTICLEALQALRAMSHNYPNIIVSCWKRVSAIVYGILSVVTDEVPSRVWKGHVENTIAFTGEKVLDECLRAASGFQGAEDLLDDKLMDTPFTSDCIRMKKVSSAPCYGPESTDNNLIKAKASNAGVEQWCEAIEKHMPLILLHSSAMVRAASVTCFAGITYTVFISLTREKEDFILSTVINAAIDDQVPSVRSAACRAIGIISCFPQVCQSREIFDRFIHAVEINTRDPLVSVRIAASWALANICDSVRHSNDDFFLNKCTDSNAKSLLIVSLSECALRLTKDGDKIKSNAVRALGYLSRIFKCTTLSSSEDKPADYTGNRTEVSSPSSDMKVSCGYESSSCHLAFLEDSHRLERMVQALISSVTTGNVKVQWNVCHALSNLFLNETLRLQDMDWAPSVFSILLILLRNSSNFKIRIQAAAALAVPVSVFDYGQSFPDVVQGVEHIIENLGADQISAPSSFKYRVALEKQLTSTMLHVLSLASSADHDLLRDFLVKKASFLEDWFKVLCSTFGGISCQLEAENESVNNQKKDMLSNAIKSLIEVYKARENYAIAQKFEKLENNMW</sequence>
<feature type="region of interest" description="Disordered" evidence="1">
    <location>
        <begin position="189"/>
        <end position="251"/>
    </location>
</feature>
<dbReference type="InterPro" id="IPR052107">
    <property type="entry name" value="HEAT6"/>
</dbReference>
<dbReference type="InterPro" id="IPR016024">
    <property type="entry name" value="ARM-type_fold"/>
</dbReference>
<reference evidence="3" key="1">
    <citation type="journal article" date="2023" name="Science">
        <title>Elucidation of the pathway for biosynthesis of saponin adjuvants from the soapbark tree.</title>
        <authorList>
            <person name="Reed J."/>
            <person name="Orme A."/>
            <person name="El-Demerdash A."/>
            <person name="Owen C."/>
            <person name="Martin L.B.B."/>
            <person name="Misra R.C."/>
            <person name="Kikuchi S."/>
            <person name="Rejzek M."/>
            <person name="Martin A.C."/>
            <person name="Harkess A."/>
            <person name="Leebens-Mack J."/>
            <person name="Louveau T."/>
            <person name="Stephenson M.J."/>
            <person name="Osbourn A."/>
        </authorList>
    </citation>
    <scope>NUCLEOTIDE SEQUENCE</scope>
    <source>
        <strain evidence="3">S10</strain>
    </source>
</reference>
<dbReference type="Pfam" id="PF13251">
    <property type="entry name" value="DUF4042"/>
    <property type="match status" value="1"/>
</dbReference>
<dbReference type="SUPFAM" id="SSF48371">
    <property type="entry name" value="ARM repeat"/>
    <property type="match status" value="1"/>
</dbReference>
<dbReference type="Gene3D" id="1.25.10.10">
    <property type="entry name" value="Leucine-rich Repeat Variant"/>
    <property type="match status" value="2"/>
</dbReference>
<evidence type="ECO:0000313" key="4">
    <source>
        <dbReference type="Proteomes" id="UP001163823"/>
    </source>
</evidence>
<gene>
    <name evidence="3" type="ORF">O6P43_027263</name>
</gene>
<dbReference type="EMBL" id="JARAOO010000011">
    <property type="protein sequence ID" value="KAJ7951176.1"/>
    <property type="molecule type" value="Genomic_DNA"/>
</dbReference>
<name>A0AAD7PD48_QUISA</name>
<evidence type="ECO:0000259" key="2">
    <source>
        <dbReference type="Pfam" id="PF13251"/>
    </source>
</evidence>
<dbReference type="PANTHER" id="PTHR13366:SF0">
    <property type="entry name" value="HEAT REPEAT-CONTAINING PROTEIN 6"/>
    <property type="match status" value="1"/>
</dbReference>
<dbReference type="Proteomes" id="UP001163823">
    <property type="component" value="Chromosome 11"/>
</dbReference>
<dbReference type="InterPro" id="IPR011989">
    <property type="entry name" value="ARM-like"/>
</dbReference>
<feature type="compositionally biased region" description="Low complexity" evidence="1">
    <location>
        <begin position="229"/>
        <end position="244"/>
    </location>
</feature>